<reference evidence="1 2" key="1">
    <citation type="submission" date="2015-07" db="EMBL/GenBank/DDBJ databases">
        <title>Genome sequence of Ornatilinea apprima DSM 23815.</title>
        <authorList>
            <person name="Hemp J."/>
            <person name="Ward L.M."/>
            <person name="Pace L.A."/>
            <person name="Fischer W.W."/>
        </authorList>
    </citation>
    <scope>NUCLEOTIDE SEQUENCE [LARGE SCALE GENOMIC DNA]</scope>
    <source>
        <strain evidence="1 2">P3M-1</strain>
    </source>
</reference>
<keyword evidence="2" id="KW-1185">Reference proteome</keyword>
<evidence type="ECO:0000313" key="2">
    <source>
        <dbReference type="Proteomes" id="UP000050417"/>
    </source>
</evidence>
<protein>
    <submittedName>
        <fullName evidence="1">Uncharacterized protein</fullName>
    </submittedName>
</protein>
<name>A0A0P6XKH1_9CHLR</name>
<gene>
    <name evidence="1" type="ORF">ADN00_12820</name>
</gene>
<evidence type="ECO:0000313" key="1">
    <source>
        <dbReference type="EMBL" id="KPL75520.1"/>
    </source>
</evidence>
<dbReference type="AlphaFoldDB" id="A0A0P6XKH1"/>
<proteinExistence type="predicted"/>
<sequence length="75" mass="8469">MFPFVQSHFIQFAALCFSCTNLAGGFVRKFPSIKDPIEHIANQILFERSGNRYARMTLLAHLDGKAIWKGQLVGI</sequence>
<dbReference type="EMBL" id="LGCL01000027">
    <property type="protein sequence ID" value="KPL75520.1"/>
    <property type="molecule type" value="Genomic_DNA"/>
</dbReference>
<dbReference type="Proteomes" id="UP000050417">
    <property type="component" value="Unassembled WGS sequence"/>
</dbReference>
<organism evidence="1 2">
    <name type="scientific">Ornatilinea apprima</name>
    <dbReference type="NCBI Taxonomy" id="1134406"/>
    <lineage>
        <taxon>Bacteria</taxon>
        <taxon>Bacillati</taxon>
        <taxon>Chloroflexota</taxon>
        <taxon>Anaerolineae</taxon>
        <taxon>Anaerolineales</taxon>
        <taxon>Anaerolineaceae</taxon>
        <taxon>Ornatilinea</taxon>
    </lineage>
</organism>
<accession>A0A0P6XKH1</accession>
<comment type="caution">
    <text evidence="1">The sequence shown here is derived from an EMBL/GenBank/DDBJ whole genome shotgun (WGS) entry which is preliminary data.</text>
</comment>